<evidence type="ECO:0000313" key="18">
    <source>
        <dbReference type="Proteomes" id="UP000266934"/>
    </source>
</evidence>
<dbReference type="EC" id="2.7.7.4" evidence="14"/>
<feature type="binding site" evidence="15">
    <location>
        <begin position="471"/>
        <end position="478"/>
    </location>
    <ligand>
        <name>ATP</name>
        <dbReference type="ChEBI" id="CHEBI:30616"/>
    </ligand>
</feature>
<dbReference type="NCBIfam" id="NF003013">
    <property type="entry name" value="PRK03846.1"/>
    <property type="match status" value="1"/>
</dbReference>
<dbReference type="InterPro" id="IPR041757">
    <property type="entry name" value="CysN_GTP-bd"/>
</dbReference>
<dbReference type="CDD" id="cd04166">
    <property type="entry name" value="CysN_ATPS"/>
    <property type="match status" value="1"/>
</dbReference>
<reference evidence="17 18" key="1">
    <citation type="submission" date="2018-08" db="EMBL/GenBank/DDBJ databases">
        <title>Complete genome sequencing of Blastochloris tepida GI.</title>
        <authorList>
            <person name="Tsukatani Y."/>
            <person name="Mori H."/>
        </authorList>
    </citation>
    <scope>NUCLEOTIDE SEQUENCE [LARGE SCALE GENOMIC DNA]</scope>
    <source>
        <strain evidence="17 18">GI</strain>
    </source>
</reference>
<comment type="similarity">
    <text evidence="15">Belongs to the APS kinase family.</text>
</comment>
<dbReference type="NCBIfam" id="TIGR00455">
    <property type="entry name" value="apsK"/>
    <property type="match status" value="1"/>
</dbReference>
<dbReference type="KEGG" id="blag:BLTE_21340"/>
<keyword evidence="7 14" id="KW-0548">Nucleotidyltransferase</keyword>
<comment type="function">
    <text evidence="14">With CysD forms the ATP sulfurylase (ATPS) that catalyzes the adenylation of sulfate producing adenosine 5'-phosphosulfate (APS) and diphosphate, the first enzymatic step in sulfur assimilation pathway. APS synthesis involves the formation of a high-energy phosphoric-sulfuric acid anhydride bond driven by GTP hydrolysis by CysN coupled to ATP hydrolysis by CysD.</text>
</comment>
<evidence type="ECO:0000256" key="10">
    <source>
        <dbReference type="ARBA" id="ARBA00023134"/>
    </source>
</evidence>
<dbReference type="NCBIfam" id="TIGR02034">
    <property type="entry name" value="CysN"/>
    <property type="match status" value="1"/>
</dbReference>
<feature type="domain" description="Tr-type G" evidence="16">
    <location>
        <begin position="26"/>
        <end position="243"/>
    </location>
</feature>
<comment type="pathway">
    <text evidence="15">Sulfur metabolism; hydrogen sulfide biosynthesis; sulfite from sulfate: step 2/3.</text>
</comment>
<comment type="pathway">
    <text evidence="14">Sulfur metabolism; hydrogen sulfide biosynthesis; sulfite from sulfate: step 1/3.</text>
</comment>
<feature type="binding site" evidence="14">
    <location>
        <begin position="169"/>
        <end position="172"/>
    </location>
    <ligand>
        <name>GTP</name>
        <dbReference type="ChEBI" id="CHEBI:37565"/>
    </ligand>
</feature>
<dbReference type="InterPro" id="IPR044139">
    <property type="entry name" value="CysN_NoDQ_III"/>
</dbReference>
<evidence type="ECO:0000256" key="7">
    <source>
        <dbReference type="ARBA" id="ARBA00022695"/>
    </source>
</evidence>
<dbReference type="InterPro" id="IPR044138">
    <property type="entry name" value="CysN_II"/>
</dbReference>
<dbReference type="GO" id="GO:0000103">
    <property type="term" value="P:sulfate assimilation"/>
    <property type="evidence" value="ECO:0007669"/>
    <property type="project" value="UniProtKB-UniRule"/>
</dbReference>
<evidence type="ECO:0000256" key="11">
    <source>
        <dbReference type="ARBA" id="ARBA00023268"/>
    </source>
</evidence>
<protein>
    <recommendedName>
        <fullName evidence="14 15">Multifunctional fusion protein</fullName>
    </recommendedName>
    <domain>
        <recommendedName>
            <fullName evidence="14">Sulfate adenylyltransferase subunit 1</fullName>
            <ecNumber evidence="14">2.7.7.4</ecNumber>
        </recommendedName>
        <alternativeName>
            <fullName evidence="14">ATP-sulfurylase large subunit</fullName>
        </alternativeName>
        <alternativeName>
            <fullName evidence="14">Sulfate adenylate transferase</fullName>
            <shortName evidence="14">SAT</shortName>
        </alternativeName>
    </domain>
    <domain>
        <recommendedName>
            <fullName evidence="15">Adenylyl-sulfate kinase</fullName>
            <ecNumber evidence="15">2.7.1.25</ecNumber>
        </recommendedName>
        <alternativeName>
            <fullName evidence="15">APS kinase</fullName>
        </alternativeName>
        <alternativeName>
            <fullName evidence="15">ATP adenosine-5'-phosphosulfate 3'-phosphotransferase</fullName>
        </alternativeName>
        <alternativeName>
            <fullName evidence="15">Adenosine-5'-phosphosulfate kinase</fullName>
        </alternativeName>
    </domain>
</protein>
<dbReference type="InterPro" id="IPR027417">
    <property type="entry name" value="P-loop_NTPase"/>
</dbReference>
<dbReference type="InterPro" id="IPR009000">
    <property type="entry name" value="Transl_B-barrel_sf"/>
</dbReference>
<dbReference type="UniPathway" id="UPA00140">
    <property type="reaction ID" value="UER00204"/>
</dbReference>
<keyword evidence="11" id="KW-0511">Multifunctional enzyme</keyword>
<dbReference type="HAMAP" id="MF_00062">
    <property type="entry name" value="Sulf_adenylyltr_sub1"/>
    <property type="match status" value="1"/>
</dbReference>
<dbReference type="Gene3D" id="3.40.50.300">
    <property type="entry name" value="P-loop containing nucleotide triphosphate hydrolases"/>
    <property type="match status" value="2"/>
</dbReference>
<keyword evidence="10 14" id="KW-0342">GTP-binding</keyword>
<dbReference type="RefSeq" id="WP_126400250.1">
    <property type="nucleotide sequence ID" value="NZ_AP018907.1"/>
</dbReference>
<comment type="subunit">
    <text evidence="5">Sulfate-activating enzymes, NodP and NodQ, may be physically associated.</text>
</comment>
<dbReference type="NCBIfam" id="NF003478">
    <property type="entry name" value="PRK05124.1"/>
    <property type="match status" value="1"/>
</dbReference>
<dbReference type="GO" id="GO:0003924">
    <property type="term" value="F:GTPase activity"/>
    <property type="evidence" value="ECO:0007669"/>
    <property type="project" value="InterPro"/>
</dbReference>
<keyword evidence="8 14" id="KW-0547">Nucleotide-binding</keyword>
<dbReference type="Proteomes" id="UP000266934">
    <property type="component" value="Chromosome"/>
</dbReference>
<dbReference type="OrthoDB" id="9804504at2"/>
<dbReference type="Pfam" id="PF01583">
    <property type="entry name" value="APS_kinase"/>
    <property type="match status" value="1"/>
</dbReference>
<dbReference type="AlphaFoldDB" id="A0A348G1L6"/>
<evidence type="ECO:0000256" key="2">
    <source>
        <dbReference type="ARBA" id="ARBA00002357"/>
    </source>
</evidence>
<evidence type="ECO:0000256" key="14">
    <source>
        <dbReference type="HAMAP-Rule" id="MF_00062"/>
    </source>
</evidence>
<dbReference type="InterPro" id="IPR031157">
    <property type="entry name" value="G_TR_CS"/>
</dbReference>
<keyword evidence="15" id="KW-0597">Phosphoprotein</keyword>
<name>A0A348G1L6_9HYPH</name>
<dbReference type="CDD" id="cd02027">
    <property type="entry name" value="APSK"/>
    <property type="match status" value="1"/>
</dbReference>
<organism evidence="17 18">
    <name type="scientific">Blastochloris tepida</name>
    <dbReference type="NCBI Taxonomy" id="2233851"/>
    <lineage>
        <taxon>Bacteria</taxon>
        <taxon>Pseudomonadati</taxon>
        <taxon>Pseudomonadota</taxon>
        <taxon>Alphaproteobacteria</taxon>
        <taxon>Hyphomicrobiales</taxon>
        <taxon>Blastochloridaceae</taxon>
        <taxon>Blastochloris</taxon>
    </lineage>
</organism>
<feature type="binding site" evidence="14">
    <location>
        <begin position="35"/>
        <end position="42"/>
    </location>
    <ligand>
        <name>GTP</name>
        <dbReference type="ChEBI" id="CHEBI:37565"/>
    </ligand>
</feature>
<comment type="similarity">
    <text evidence="14">Belongs to the TRAFAC class translation factor GTPase superfamily. Classic translation factor GTPase family. CysN/NodQ subfamily.</text>
</comment>
<evidence type="ECO:0000259" key="16">
    <source>
        <dbReference type="PROSITE" id="PS51722"/>
    </source>
</evidence>
<dbReference type="InterPro" id="IPR000795">
    <property type="entry name" value="T_Tr_GTP-bd_dom"/>
</dbReference>
<comment type="function">
    <text evidence="2">APS kinase catalyzes the synthesis of activated sulfate.</text>
</comment>
<comment type="subunit">
    <text evidence="14">Heterodimer composed of CysD, the smaller subunit, and CysN.</text>
</comment>
<dbReference type="PANTHER" id="PTHR23115">
    <property type="entry name" value="TRANSLATION FACTOR"/>
    <property type="match status" value="1"/>
</dbReference>
<evidence type="ECO:0000256" key="3">
    <source>
        <dbReference type="ARBA" id="ARBA00005438"/>
    </source>
</evidence>
<sequence length="646" mass="69851">MSTAAARAIAAETIQSEPEVLPRQERSELRFITCGSVDDGKSTLIGRLLHEANSLFRDQMATLERDSRRFGTTGGEIDYALLLDGLEAEREQGITIDVAYRFFATAQRAFIVADTPGHKQYTRNMATGASNADFAVLLVDARRGLLEQTHRHAVIVSLLGIRHVALAINKIDLVEFSQDVFEEIAAAFRAFAAPLAFASITAIPLSARFGDNIAEPSPRTPWYHGPTLLRLLETIDVGHHRADQAFRLPVQWVNRPSQNFRGFAGTVASGEIRVGDAVVAAASGHTSRVARIVTFDGDVPRAAAGHAVTLTLEDELDIARGDVLAAPRARPIVSRQFSADVVWMDEDPGVPRAAYLLKAGTATVPAVIANIASALAVDTLLNEDADILPLNSIGRIHLETTIPIAVDPYDDNRTTGSFILIDRTTHRTVAAGMIRESLGGSQEIHGHAHDVTPERRAFLKAQTPVVVWLTGLSGAGKSTIANLVERRLVAQGFHTMLLDGDNLRQSLNSDLGFDALSRTENVRRVGEVARLLHDAGLIVVTALVSPFRADRARIAALLPEGRFLEVFVDAPLDVCRERDPKGLYAKAEAGRIRHLTGRDQAYEPPVSPALVLNTERESAAIAAERVVRLVVAHTRGNPSGGDGAQL</sequence>
<evidence type="ECO:0000256" key="5">
    <source>
        <dbReference type="ARBA" id="ARBA00011760"/>
    </source>
</evidence>
<dbReference type="Gene3D" id="2.40.30.10">
    <property type="entry name" value="Translation factors"/>
    <property type="match status" value="2"/>
</dbReference>
<dbReference type="InterPro" id="IPR059117">
    <property type="entry name" value="APS_kinase_dom"/>
</dbReference>
<comment type="similarity">
    <text evidence="3">In the C-terminal section; belongs to the APS kinase family.</text>
</comment>
<keyword evidence="18" id="KW-1185">Reference proteome</keyword>
<comment type="function">
    <text evidence="12">Proposed to provide activated sulfate for transfer to Nod factor. ATP sulfurylase may be the GTPase, regulating ATP sulfurylase activity.</text>
</comment>
<comment type="catalytic activity">
    <reaction evidence="1 15">
        <text>adenosine 5'-phosphosulfate + ATP = 3'-phosphoadenylyl sulfate + ADP + H(+)</text>
        <dbReference type="Rhea" id="RHEA:24152"/>
        <dbReference type="ChEBI" id="CHEBI:15378"/>
        <dbReference type="ChEBI" id="CHEBI:30616"/>
        <dbReference type="ChEBI" id="CHEBI:58243"/>
        <dbReference type="ChEBI" id="CHEBI:58339"/>
        <dbReference type="ChEBI" id="CHEBI:456216"/>
        <dbReference type="EC" id="2.7.1.25"/>
    </reaction>
</comment>
<dbReference type="FunFam" id="3.40.50.300:FF:000119">
    <property type="entry name" value="Sulfate adenylyltransferase subunit 1"/>
    <property type="match status" value="1"/>
</dbReference>
<evidence type="ECO:0000313" key="17">
    <source>
        <dbReference type="EMBL" id="BBF93449.1"/>
    </source>
</evidence>
<evidence type="ECO:0000256" key="12">
    <source>
        <dbReference type="ARBA" id="ARBA00024872"/>
    </source>
</evidence>
<evidence type="ECO:0000256" key="8">
    <source>
        <dbReference type="ARBA" id="ARBA00022741"/>
    </source>
</evidence>
<keyword evidence="15 17" id="KW-0418">Kinase</keyword>
<feature type="binding site" evidence="14">
    <location>
        <begin position="114"/>
        <end position="118"/>
    </location>
    <ligand>
        <name>GTP</name>
        <dbReference type="ChEBI" id="CHEBI:37565"/>
    </ligand>
</feature>
<comment type="function">
    <text evidence="15">Catalyzes the synthesis of activated sulfate.</text>
</comment>
<evidence type="ECO:0000256" key="6">
    <source>
        <dbReference type="ARBA" id="ARBA00022679"/>
    </source>
</evidence>
<dbReference type="EMBL" id="AP018907">
    <property type="protein sequence ID" value="BBF93449.1"/>
    <property type="molecule type" value="Genomic_DNA"/>
</dbReference>
<evidence type="ECO:0000256" key="13">
    <source>
        <dbReference type="ARBA" id="ARBA00049370"/>
    </source>
</evidence>
<keyword evidence="6 14" id="KW-0808">Transferase</keyword>
<dbReference type="GO" id="GO:0004020">
    <property type="term" value="F:adenylylsulfate kinase activity"/>
    <property type="evidence" value="ECO:0007669"/>
    <property type="project" value="UniProtKB-UniRule"/>
</dbReference>
<dbReference type="InterPro" id="IPR009001">
    <property type="entry name" value="Transl_elong_EF1A/Init_IF2_C"/>
</dbReference>
<dbReference type="PROSITE" id="PS51722">
    <property type="entry name" value="G_TR_2"/>
    <property type="match status" value="1"/>
</dbReference>
<accession>A0A348G1L6</accession>
<evidence type="ECO:0000256" key="4">
    <source>
        <dbReference type="ARBA" id="ARBA00007237"/>
    </source>
</evidence>
<dbReference type="GO" id="GO:0005524">
    <property type="term" value="F:ATP binding"/>
    <property type="evidence" value="ECO:0007669"/>
    <property type="project" value="UniProtKB-UniRule"/>
</dbReference>
<dbReference type="Pfam" id="PF22594">
    <property type="entry name" value="GTP-eEF1A_C"/>
    <property type="match status" value="1"/>
</dbReference>
<dbReference type="GO" id="GO:0004781">
    <property type="term" value="F:sulfate adenylyltransferase (ATP) activity"/>
    <property type="evidence" value="ECO:0007669"/>
    <property type="project" value="UniProtKB-UniRule"/>
</dbReference>
<comment type="similarity">
    <text evidence="4">In the N-terminal section; belongs to the TRAFAC class translation factor GTPase superfamily. Classic translation factor GTPase family. CysN/NodQ subfamily.</text>
</comment>
<dbReference type="HAMAP" id="MF_00065">
    <property type="entry name" value="Adenylyl_sulf_kinase"/>
    <property type="match status" value="1"/>
</dbReference>
<keyword evidence="9 14" id="KW-0067">ATP-binding</keyword>
<dbReference type="InterPro" id="IPR002891">
    <property type="entry name" value="APS"/>
</dbReference>
<dbReference type="InterPro" id="IPR050100">
    <property type="entry name" value="TRAFAC_GTPase_members"/>
</dbReference>
<dbReference type="GO" id="GO:0070814">
    <property type="term" value="P:hydrogen sulfide biosynthetic process"/>
    <property type="evidence" value="ECO:0007669"/>
    <property type="project" value="UniProtKB-UniRule"/>
</dbReference>
<dbReference type="InterPro" id="IPR011779">
    <property type="entry name" value="SO4_adenylTrfase_lsu"/>
</dbReference>
<dbReference type="GO" id="GO:0005525">
    <property type="term" value="F:GTP binding"/>
    <property type="evidence" value="ECO:0007669"/>
    <property type="project" value="UniProtKB-UniRule"/>
</dbReference>
<dbReference type="CDD" id="cd03695">
    <property type="entry name" value="CysN_NodQ_II"/>
    <property type="match status" value="1"/>
</dbReference>
<dbReference type="CDD" id="cd04095">
    <property type="entry name" value="CysN_NoDQ_III"/>
    <property type="match status" value="1"/>
</dbReference>
<proteinExistence type="inferred from homology"/>
<dbReference type="Pfam" id="PF00009">
    <property type="entry name" value="GTP_EFTU"/>
    <property type="match status" value="1"/>
</dbReference>
<dbReference type="PRINTS" id="PR00315">
    <property type="entry name" value="ELONGATNFCT"/>
</dbReference>
<feature type="active site" description="Phosphoserine intermediate" evidence="15">
    <location>
        <position position="545"/>
    </location>
</feature>
<dbReference type="InterPro" id="IPR054696">
    <property type="entry name" value="GTP-eEF1A_C"/>
</dbReference>
<dbReference type="PROSITE" id="PS00301">
    <property type="entry name" value="G_TR_1"/>
    <property type="match status" value="1"/>
</dbReference>
<dbReference type="SUPFAM" id="SSF50465">
    <property type="entry name" value="EF-Tu/eEF-1alpha/eIF2-gamma C-terminal domain"/>
    <property type="match status" value="1"/>
</dbReference>
<dbReference type="EC" id="2.7.1.25" evidence="15"/>
<evidence type="ECO:0000256" key="9">
    <source>
        <dbReference type="ARBA" id="ARBA00022840"/>
    </source>
</evidence>
<dbReference type="SUPFAM" id="SSF52540">
    <property type="entry name" value="P-loop containing nucleoside triphosphate hydrolases"/>
    <property type="match status" value="2"/>
</dbReference>
<dbReference type="NCBIfam" id="NF004035">
    <property type="entry name" value="PRK05506.1"/>
    <property type="match status" value="1"/>
</dbReference>
<evidence type="ECO:0000256" key="15">
    <source>
        <dbReference type="HAMAP-Rule" id="MF_00065"/>
    </source>
</evidence>
<gene>
    <name evidence="14" type="primary">cysN</name>
    <name evidence="15" type="synonym">cysC</name>
    <name evidence="17" type="ORF">BLTE_21340</name>
</gene>
<dbReference type="SUPFAM" id="SSF50447">
    <property type="entry name" value="Translation proteins"/>
    <property type="match status" value="1"/>
</dbReference>
<comment type="catalytic activity">
    <reaction evidence="13 14">
        <text>sulfate + ATP + H(+) = adenosine 5'-phosphosulfate + diphosphate</text>
        <dbReference type="Rhea" id="RHEA:18133"/>
        <dbReference type="ChEBI" id="CHEBI:15378"/>
        <dbReference type="ChEBI" id="CHEBI:16189"/>
        <dbReference type="ChEBI" id="CHEBI:30616"/>
        <dbReference type="ChEBI" id="CHEBI:33019"/>
        <dbReference type="ChEBI" id="CHEBI:58243"/>
        <dbReference type="EC" id="2.7.7.4"/>
    </reaction>
</comment>
<evidence type="ECO:0000256" key="1">
    <source>
        <dbReference type="ARBA" id="ARBA00001823"/>
    </source>
</evidence>